<dbReference type="GeneID" id="115554653"/>
<dbReference type="GO" id="GO:0046872">
    <property type="term" value="F:metal ion binding"/>
    <property type="evidence" value="ECO:0007669"/>
    <property type="project" value="UniProtKB-KW"/>
</dbReference>
<accession>A0A8C4Z9P1</accession>
<evidence type="ECO:0000313" key="12">
    <source>
        <dbReference type="Proteomes" id="UP000694546"/>
    </source>
</evidence>
<reference evidence="11" key="1">
    <citation type="submission" date="2025-08" db="UniProtKB">
        <authorList>
            <consortium name="Ensembl"/>
        </authorList>
    </citation>
    <scope>IDENTIFICATION</scope>
</reference>
<comment type="similarity">
    <text evidence="7 9">Belongs to the pentraxin family.</text>
</comment>
<keyword evidence="2" id="KW-0964">Secreted</keyword>
<sequence>MEKVILLMAVFTTCCSIPQDLSGKMLTFPKETDTDHVKLMTPKTRFQAVTACVRSFTDITRDYAIFSLATRTRINAFGIFKLEATSIRMLVQDAVADFPELSIPLNKWVSICGTWSSETGLTQVWLDGQPSSRRFIHQGEPLNEAPITILGQEQDSYGGGFDLKQSFVGMMQDVHMWDSVLSPCELRRYASNRNFTPGNVLNWRAMEFQKIGKVQEEDNQDQCTA</sequence>
<dbReference type="Pfam" id="PF00354">
    <property type="entry name" value="Pentaxin"/>
    <property type="match status" value="1"/>
</dbReference>
<organism evidence="11 12">
    <name type="scientific">Gadus morhua</name>
    <name type="common">Atlantic cod</name>
    <dbReference type="NCBI Taxonomy" id="8049"/>
    <lineage>
        <taxon>Eukaryota</taxon>
        <taxon>Metazoa</taxon>
        <taxon>Chordata</taxon>
        <taxon>Craniata</taxon>
        <taxon>Vertebrata</taxon>
        <taxon>Euteleostomi</taxon>
        <taxon>Actinopterygii</taxon>
        <taxon>Neopterygii</taxon>
        <taxon>Teleostei</taxon>
        <taxon>Neoteleostei</taxon>
        <taxon>Acanthomorphata</taxon>
        <taxon>Zeiogadaria</taxon>
        <taxon>Gadariae</taxon>
        <taxon>Gadiformes</taxon>
        <taxon>Gadoidei</taxon>
        <taxon>Gadidae</taxon>
        <taxon>Gadus</taxon>
    </lineage>
</organism>
<dbReference type="PANTHER" id="PTHR45869:SF7">
    <property type="entry name" value="C-REACTIVE PROTEIN"/>
    <property type="match status" value="1"/>
</dbReference>
<dbReference type="InterPro" id="IPR051005">
    <property type="entry name" value="Pentraxin_domain"/>
</dbReference>
<evidence type="ECO:0000256" key="1">
    <source>
        <dbReference type="ARBA" id="ARBA00004613"/>
    </source>
</evidence>
<dbReference type="OMA" id="IAEVYLW"/>
<dbReference type="PROSITE" id="PS51828">
    <property type="entry name" value="PTX_2"/>
    <property type="match status" value="1"/>
</dbReference>
<keyword evidence="5 9" id="KW-0106">Calcium</keyword>
<dbReference type="OrthoDB" id="547680at2759"/>
<evidence type="ECO:0000256" key="3">
    <source>
        <dbReference type="ARBA" id="ARBA00022723"/>
    </source>
</evidence>
<reference evidence="11" key="2">
    <citation type="submission" date="2025-09" db="UniProtKB">
        <authorList>
            <consortium name="Ensembl"/>
        </authorList>
    </citation>
    <scope>IDENTIFICATION</scope>
</reference>
<evidence type="ECO:0000259" key="10">
    <source>
        <dbReference type="PROSITE" id="PS51828"/>
    </source>
</evidence>
<dbReference type="SUPFAM" id="SSF49899">
    <property type="entry name" value="Concanavalin A-like lectins/glucanases"/>
    <property type="match status" value="1"/>
</dbReference>
<dbReference type="InterPro" id="IPR001759">
    <property type="entry name" value="PTX_dom"/>
</dbReference>
<dbReference type="PRINTS" id="PR00895">
    <property type="entry name" value="PENTAXIN"/>
</dbReference>
<feature type="chain" id="PRO_5044992431" description="Pentraxin family member" evidence="9">
    <location>
        <begin position="17"/>
        <end position="225"/>
    </location>
</feature>
<dbReference type="Proteomes" id="UP000694546">
    <property type="component" value="Chromosome 11"/>
</dbReference>
<dbReference type="AlphaFoldDB" id="A0A8C4Z9P1"/>
<evidence type="ECO:0000313" key="11">
    <source>
        <dbReference type="Ensembl" id="ENSGMOP00000008564.2"/>
    </source>
</evidence>
<proteinExistence type="inferred from homology"/>
<dbReference type="GO" id="GO:0005576">
    <property type="term" value="C:extracellular region"/>
    <property type="evidence" value="ECO:0007669"/>
    <property type="project" value="UniProtKB-SubCell"/>
</dbReference>
<dbReference type="InterPro" id="IPR013320">
    <property type="entry name" value="ConA-like_dom_sf"/>
</dbReference>
<keyword evidence="12" id="KW-1185">Reference proteome</keyword>
<evidence type="ECO:0000256" key="4">
    <source>
        <dbReference type="ARBA" id="ARBA00022729"/>
    </source>
</evidence>
<dbReference type="SMART" id="SM00159">
    <property type="entry name" value="PTX"/>
    <property type="match status" value="1"/>
</dbReference>
<feature type="signal peptide" evidence="9">
    <location>
        <begin position="1"/>
        <end position="16"/>
    </location>
</feature>
<dbReference type="Gene3D" id="2.60.120.200">
    <property type="match status" value="1"/>
</dbReference>
<comment type="subunit">
    <text evidence="9">Homopentamer. Pentaxin (or pentraxin) have a discoid arrangement of 5 non-covalently bound subunits.</text>
</comment>
<evidence type="ECO:0000256" key="5">
    <source>
        <dbReference type="ARBA" id="ARBA00022837"/>
    </source>
</evidence>
<keyword evidence="4 9" id="KW-0732">Signal</keyword>
<dbReference type="PANTHER" id="PTHR45869">
    <property type="entry name" value="C-REACTIVE PROTEIN-RELATED"/>
    <property type="match status" value="1"/>
</dbReference>
<protein>
    <recommendedName>
        <fullName evidence="9">Pentraxin family member</fullName>
    </recommendedName>
</protein>
<dbReference type="Ensembl" id="ENSGMOT00000008805.2">
    <property type="protein sequence ID" value="ENSGMOP00000008564.2"/>
    <property type="gene ID" value="ENSGMOG00000007994.2"/>
</dbReference>
<comment type="subcellular location">
    <subcellularLocation>
        <location evidence="1 9">Secreted</location>
    </subcellularLocation>
</comment>
<evidence type="ECO:0000256" key="9">
    <source>
        <dbReference type="RuleBase" id="RU362112"/>
    </source>
</evidence>
<comment type="caution">
    <text evidence="8">Lacks conserved residue(s) required for the propagation of feature annotation.</text>
</comment>
<evidence type="ECO:0000256" key="6">
    <source>
        <dbReference type="ARBA" id="ARBA00023157"/>
    </source>
</evidence>
<comment type="cofactor">
    <cofactor evidence="9">
        <name>Ca(2+)</name>
        <dbReference type="ChEBI" id="CHEBI:29108"/>
    </cofactor>
    <text evidence="9">Binds 2 calcium ions per subunit.</text>
</comment>
<evidence type="ECO:0000256" key="8">
    <source>
        <dbReference type="PROSITE-ProRule" id="PRU01172"/>
    </source>
</evidence>
<feature type="domain" description="Pentraxin (PTX)" evidence="10">
    <location>
        <begin position="22"/>
        <end position="223"/>
    </location>
</feature>
<keyword evidence="3 9" id="KW-0479">Metal-binding</keyword>
<keyword evidence="6" id="KW-1015">Disulfide bond</keyword>
<evidence type="ECO:0000256" key="7">
    <source>
        <dbReference type="ARBA" id="ARBA00038102"/>
    </source>
</evidence>
<dbReference type="GeneTree" id="ENSGT01100000263515"/>
<dbReference type="RefSeq" id="XP_030227308.1">
    <property type="nucleotide sequence ID" value="XM_030371448.1"/>
</dbReference>
<gene>
    <name evidence="11" type="primary">LOC115554653</name>
</gene>
<name>A0A8C4Z9P1_GADMO</name>
<evidence type="ECO:0000256" key="2">
    <source>
        <dbReference type="ARBA" id="ARBA00022525"/>
    </source>
</evidence>